<feature type="transmembrane region" description="Helical" evidence="1">
    <location>
        <begin position="136"/>
        <end position="161"/>
    </location>
</feature>
<keyword evidence="1" id="KW-0812">Transmembrane</keyword>
<evidence type="ECO:0000313" key="2">
    <source>
        <dbReference type="EMBL" id="OGN13855.1"/>
    </source>
</evidence>
<protein>
    <recommendedName>
        <fullName evidence="4">DedA family protein</fullName>
    </recommendedName>
</protein>
<feature type="transmembrane region" description="Helical" evidence="1">
    <location>
        <begin position="167"/>
        <end position="185"/>
    </location>
</feature>
<feature type="transmembrane region" description="Helical" evidence="1">
    <location>
        <begin position="105"/>
        <end position="129"/>
    </location>
</feature>
<keyword evidence="1" id="KW-1133">Transmembrane helix</keyword>
<proteinExistence type="predicted"/>
<dbReference type="EMBL" id="MGJV01000034">
    <property type="protein sequence ID" value="OGN13855.1"/>
    <property type="molecule type" value="Genomic_DNA"/>
</dbReference>
<reference evidence="2 3" key="1">
    <citation type="journal article" date="2016" name="Nat. Commun.">
        <title>Thousands of microbial genomes shed light on interconnected biogeochemical processes in an aquifer system.</title>
        <authorList>
            <person name="Anantharaman K."/>
            <person name="Brown C.T."/>
            <person name="Hug L.A."/>
            <person name="Sharon I."/>
            <person name="Castelle C.J."/>
            <person name="Probst A.J."/>
            <person name="Thomas B.C."/>
            <person name="Singh A."/>
            <person name="Wilkins M.J."/>
            <person name="Karaoz U."/>
            <person name="Brodie E.L."/>
            <person name="Williams K.H."/>
            <person name="Hubbard S.S."/>
            <person name="Banfield J.F."/>
        </authorList>
    </citation>
    <scope>NUCLEOTIDE SEQUENCE [LARGE SCALE GENOMIC DNA]</scope>
</reference>
<organism evidence="2 3">
    <name type="scientific">Candidatus Yanofskybacteria bacterium RIFCSPHIGHO2_02_FULL_43_22</name>
    <dbReference type="NCBI Taxonomy" id="1802681"/>
    <lineage>
        <taxon>Bacteria</taxon>
        <taxon>Candidatus Yanofskyibacteriota</taxon>
    </lineage>
</organism>
<evidence type="ECO:0008006" key="4">
    <source>
        <dbReference type="Google" id="ProtNLM"/>
    </source>
</evidence>
<evidence type="ECO:0000313" key="3">
    <source>
        <dbReference type="Proteomes" id="UP000176581"/>
    </source>
</evidence>
<sequence>MANVDFIIIPYILIPIGISFWAMYLIAILVANFEIFGWFYFWKWFTWKWLPHTEPVKDTVALTKNIINMLQDYGLLGTVVYKIRETFRWATSPQFKRSLERWGHFWMFFLGVEPFLTGGRMLGVISCGVARWKTGLISLCIGNAIHVYISIRTWDLIFYLWDRYKEWFILFGIVVILFLVGRYFWKKRRSTNGGS</sequence>
<evidence type="ECO:0000256" key="1">
    <source>
        <dbReference type="SAM" id="Phobius"/>
    </source>
</evidence>
<gene>
    <name evidence="2" type="ORF">A3J47_02515</name>
</gene>
<name>A0A1F8FL57_9BACT</name>
<keyword evidence="1" id="KW-0472">Membrane</keyword>
<comment type="caution">
    <text evidence="2">The sequence shown here is derived from an EMBL/GenBank/DDBJ whole genome shotgun (WGS) entry which is preliminary data.</text>
</comment>
<feature type="transmembrane region" description="Helical" evidence="1">
    <location>
        <begin position="12"/>
        <end position="41"/>
    </location>
</feature>
<dbReference type="AlphaFoldDB" id="A0A1F8FL57"/>
<accession>A0A1F8FL57</accession>
<dbReference type="Proteomes" id="UP000176581">
    <property type="component" value="Unassembled WGS sequence"/>
</dbReference>